<feature type="region of interest" description="Disordered" evidence="1">
    <location>
        <begin position="97"/>
        <end position="133"/>
    </location>
</feature>
<dbReference type="PROSITE" id="PS00028">
    <property type="entry name" value="ZINC_FINGER_C2H2_1"/>
    <property type="match status" value="1"/>
</dbReference>
<feature type="compositionally biased region" description="Low complexity" evidence="1">
    <location>
        <begin position="56"/>
        <end position="77"/>
    </location>
</feature>
<evidence type="ECO:0000259" key="2">
    <source>
        <dbReference type="PROSITE" id="PS00028"/>
    </source>
</evidence>
<reference evidence="4" key="1">
    <citation type="journal article" date="2017" name="bioRxiv">
        <title>Conservation of a gene cluster reveals novel cercosporin biosynthetic mechanisms and extends production to the genus Colletotrichum.</title>
        <authorList>
            <person name="de Jonge R."/>
            <person name="Ebert M.K."/>
            <person name="Huitt-Roehl C.R."/>
            <person name="Pal P."/>
            <person name="Suttle J.C."/>
            <person name="Spanner R.E."/>
            <person name="Neubauer J.D."/>
            <person name="Jurick W.M.II."/>
            <person name="Stott K.A."/>
            <person name="Secor G.A."/>
            <person name="Thomma B.P.H.J."/>
            <person name="Van de Peer Y."/>
            <person name="Townsend C.A."/>
            <person name="Bolton M.D."/>
        </authorList>
    </citation>
    <scope>NUCLEOTIDE SEQUENCE [LARGE SCALE GENOMIC DNA]</scope>
    <source>
        <strain evidence="4">CBS538.71</strain>
    </source>
</reference>
<proteinExistence type="predicted"/>
<comment type="caution">
    <text evidence="3">The sequence shown here is derived from an EMBL/GenBank/DDBJ whole genome shotgun (WGS) entry which is preliminary data.</text>
</comment>
<organism evidence="3 4">
    <name type="scientific">Cercospora berteroae</name>
    <dbReference type="NCBI Taxonomy" id="357750"/>
    <lineage>
        <taxon>Eukaryota</taxon>
        <taxon>Fungi</taxon>
        <taxon>Dikarya</taxon>
        <taxon>Ascomycota</taxon>
        <taxon>Pezizomycotina</taxon>
        <taxon>Dothideomycetes</taxon>
        <taxon>Dothideomycetidae</taxon>
        <taxon>Mycosphaerellales</taxon>
        <taxon>Mycosphaerellaceae</taxon>
        <taxon>Cercospora</taxon>
    </lineage>
</organism>
<feature type="domain" description="C2H2-type" evidence="2">
    <location>
        <begin position="8"/>
        <end position="29"/>
    </location>
</feature>
<evidence type="ECO:0000313" key="3">
    <source>
        <dbReference type="EMBL" id="PPJ51528.1"/>
    </source>
</evidence>
<evidence type="ECO:0000313" key="4">
    <source>
        <dbReference type="Proteomes" id="UP000237631"/>
    </source>
</evidence>
<gene>
    <name evidence="3" type="ORF">CBER1_09200</name>
</gene>
<sequence length="284" mass="30800">MSARSFPCKYCGRECNSGPGRRAHEKSMHEGISSRSKTAAPGARVLAERPRGQALATSSSPAAAPSASSPAGAAGTSRDPVVAALGIYNPNMPAFPGNVGPPAGPPSSPLAARGRANPLPAQQSPGTSRQLEPIQKKAGDYARDHRFHSRGQEISKLSWSDFQRLTVVERLKYQDWYDQALNEMESTAKESAAYARSQKQRDDEADVFLAGVRGQRLAWVQQTGQYVEEYGRAIRTGLAMVREERDLAVNLNERVKEVAMVATPELGREKVQKAIRTALEQAES</sequence>
<feature type="region of interest" description="Disordered" evidence="1">
    <location>
        <begin position="13"/>
        <end position="77"/>
    </location>
</feature>
<dbReference type="Proteomes" id="UP000237631">
    <property type="component" value="Unassembled WGS sequence"/>
</dbReference>
<keyword evidence="4" id="KW-1185">Reference proteome</keyword>
<dbReference type="InterPro" id="IPR013087">
    <property type="entry name" value="Znf_C2H2_type"/>
</dbReference>
<feature type="compositionally biased region" description="Polar residues" evidence="1">
    <location>
        <begin position="120"/>
        <end position="130"/>
    </location>
</feature>
<evidence type="ECO:0000256" key="1">
    <source>
        <dbReference type="SAM" id="MobiDB-lite"/>
    </source>
</evidence>
<dbReference type="EMBL" id="PNEN01001750">
    <property type="protein sequence ID" value="PPJ51528.1"/>
    <property type="molecule type" value="Genomic_DNA"/>
</dbReference>
<name>A0A2S6BVM9_9PEZI</name>
<accession>A0A2S6BVM9</accession>
<protein>
    <recommendedName>
        <fullName evidence="2">C2H2-type domain-containing protein</fullName>
    </recommendedName>
</protein>
<dbReference type="OrthoDB" id="3644606at2759"/>
<dbReference type="AlphaFoldDB" id="A0A2S6BVM9"/>